<gene>
    <name evidence="2" type="ORF">RM552_07860</name>
</gene>
<keyword evidence="1" id="KW-0472">Membrane</keyword>
<feature type="transmembrane region" description="Helical" evidence="1">
    <location>
        <begin position="31"/>
        <end position="49"/>
    </location>
</feature>
<organism evidence="2 3">
    <name type="scientific">Glaciecola petra</name>
    <dbReference type="NCBI Taxonomy" id="3075602"/>
    <lineage>
        <taxon>Bacteria</taxon>
        <taxon>Pseudomonadati</taxon>
        <taxon>Pseudomonadota</taxon>
        <taxon>Gammaproteobacteria</taxon>
        <taxon>Alteromonadales</taxon>
        <taxon>Alteromonadaceae</taxon>
        <taxon>Glaciecola</taxon>
    </lineage>
</organism>
<proteinExistence type="predicted"/>
<name>A0ABU2ZQ43_9ALTE</name>
<evidence type="ECO:0008006" key="4">
    <source>
        <dbReference type="Google" id="ProtNLM"/>
    </source>
</evidence>
<keyword evidence="3" id="KW-1185">Reference proteome</keyword>
<comment type="caution">
    <text evidence="2">The sequence shown here is derived from an EMBL/GenBank/DDBJ whole genome shotgun (WGS) entry which is preliminary data.</text>
</comment>
<evidence type="ECO:0000256" key="1">
    <source>
        <dbReference type="SAM" id="Phobius"/>
    </source>
</evidence>
<keyword evidence="1" id="KW-1133">Transmembrane helix</keyword>
<accession>A0ABU2ZQ43</accession>
<dbReference type="Proteomes" id="UP001253545">
    <property type="component" value="Unassembled WGS sequence"/>
</dbReference>
<dbReference type="RefSeq" id="WP_311368208.1">
    <property type="nucleotide sequence ID" value="NZ_JAVRHX010000001.1"/>
</dbReference>
<keyword evidence="1" id="KW-0812">Transmembrane</keyword>
<sequence length="54" mass="5653">MTKKIAILVVIALVLIGLIMTAGNLVLNGSPGLALLPVSIVLIAAFVYIKNYSE</sequence>
<evidence type="ECO:0000313" key="3">
    <source>
        <dbReference type="Proteomes" id="UP001253545"/>
    </source>
</evidence>
<evidence type="ECO:0000313" key="2">
    <source>
        <dbReference type="EMBL" id="MDT0594750.1"/>
    </source>
</evidence>
<dbReference type="EMBL" id="JAVRHX010000001">
    <property type="protein sequence ID" value="MDT0594750.1"/>
    <property type="molecule type" value="Genomic_DNA"/>
</dbReference>
<reference evidence="2 3" key="1">
    <citation type="submission" date="2023-09" db="EMBL/GenBank/DDBJ databases">
        <authorList>
            <person name="Rey-Velasco X."/>
        </authorList>
    </citation>
    <scope>NUCLEOTIDE SEQUENCE [LARGE SCALE GENOMIC DNA]</scope>
    <source>
        <strain evidence="2 3">P117</strain>
    </source>
</reference>
<protein>
    <recommendedName>
        <fullName evidence="4">DUF3098 domain-containing protein</fullName>
    </recommendedName>
</protein>